<feature type="compositionally biased region" description="Polar residues" evidence="1">
    <location>
        <begin position="214"/>
        <end position="246"/>
    </location>
</feature>
<sequence length="564" mass="63952">MASNYSQSQCGLDDNFREHPEWQGSYDETIIGQQVSTLDTNVTYHVIIVSDQPDRYGSLGPWVLIVPVDWIDLTSKHVLYPHPTFHLHGIFPQEWSEMSFCRRRFPTIKFVEYMIADFVTETAVTFEEATREAKSELEKVTQQAEQPDIFQDSNQYDLNEQHSRQGYYQPSVVASPEVRKSTYLERTGQDIEERIFNCNTPENHPNWQRRYGNQHGSSSFQPSIASGSSRKSTGRWSETPHSSSSYVMPAGVRQLQNTAPPSRDSLRASSVASVSVTGSLNRCVPVSNNLEKTVCEVPTQQPSSSARMLPRVLPSAQSGPTNGDTSIQAHGSKRNVVEHASESADLSDIQYKRKVIKLFEEVVAVMKKSNRGHQNIDFPIETAILQHFHHFEKVLTSNVKLPLQQYNEIEDLNSALANNDLSIAMCAFYSKILKTMSSRDQISKMLMSKLFTNTLCTKIQWKRRGNDKRPGFGHLTNLVAVMGVIINIVREINKLPKVDFKDLIVTIQTARRMLSFELKNKNTSQMEVLEDEVVGNSKTDRQTQLAVDGRMAELYNAILHFELN</sequence>
<dbReference type="Proteomes" id="UP000789390">
    <property type="component" value="Unassembled WGS sequence"/>
</dbReference>
<organism evidence="2 3">
    <name type="scientific">Daphnia galeata</name>
    <dbReference type="NCBI Taxonomy" id="27404"/>
    <lineage>
        <taxon>Eukaryota</taxon>
        <taxon>Metazoa</taxon>
        <taxon>Ecdysozoa</taxon>
        <taxon>Arthropoda</taxon>
        <taxon>Crustacea</taxon>
        <taxon>Branchiopoda</taxon>
        <taxon>Diplostraca</taxon>
        <taxon>Cladocera</taxon>
        <taxon>Anomopoda</taxon>
        <taxon>Daphniidae</taxon>
        <taxon>Daphnia</taxon>
    </lineage>
</organism>
<dbReference type="AlphaFoldDB" id="A0A8J2RJP1"/>
<feature type="region of interest" description="Disordered" evidence="1">
    <location>
        <begin position="199"/>
        <end position="250"/>
    </location>
</feature>
<dbReference type="EMBL" id="CAKKLH010000092">
    <property type="protein sequence ID" value="CAH0102766.1"/>
    <property type="molecule type" value="Genomic_DNA"/>
</dbReference>
<evidence type="ECO:0000256" key="1">
    <source>
        <dbReference type="SAM" id="MobiDB-lite"/>
    </source>
</evidence>
<feature type="region of interest" description="Disordered" evidence="1">
    <location>
        <begin position="315"/>
        <end position="339"/>
    </location>
</feature>
<protein>
    <submittedName>
        <fullName evidence="2">Uncharacterized protein</fullName>
    </submittedName>
</protein>
<gene>
    <name evidence="2" type="ORF">DGAL_LOCUS5290</name>
</gene>
<reference evidence="2" key="1">
    <citation type="submission" date="2021-11" db="EMBL/GenBank/DDBJ databases">
        <authorList>
            <person name="Schell T."/>
        </authorList>
    </citation>
    <scope>NUCLEOTIDE SEQUENCE</scope>
    <source>
        <strain evidence="2">M5</strain>
    </source>
</reference>
<accession>A0A8J2RJP1</accession>
<evidence type="ECO:0000313" key="2">
    <source>
        <dbReference type="EMBL" id="CAH0102766.1"/>
    </source>
</evidence>
<evidence type="ECO:0000313" key="3">
    <source>
        <dbReference type="Proteomes" id="UP000789390"/>
    </source>
</evidence>
<feature type="compositionally biased region" description="Polar residues" evidence="1">
    <location>
        <begin position="315"/>
        <end position="329"/>
    </location>
</feature>
<keyword evidence="3" id="KW-1185">Reference proteome</keyword>
<dbReference type="OrthoDB" id="6400125at2759"/>
<comment type="caution">
    <text evidence="2">The sequence shown here is derived from an EMBL/GenBank/DDBJ whole genome shotgun (WGS) entry which is preliminary data.</text>
</comment>
<name>A0A8J2RJP1_9CRUS</name>
<proteinExistence type="predicted"/>